<protein>
    <submittedName>
        <fullName evidence="1">Uncharacterized protein</fullName>
    </submittedName>
</protein>
<dbReference type="EMBL" id="CAJVCH010239817">
    <property type="protein sequence ID" value="CAG7732901.1"/>
    <property type="molecule type" value="Genomic_DNA"/>
</dbReference>
<proteinExistence type="predicted"/>
<reference evidence="1" key="1">
    <citation type="submission" date="2021-06" db="EMBL/GenBank/DDBJ databases">
        <authorList>
            <person name="Hodson N. C."/>
            <person name="Mongue J. A."/>
            <person name="Jaron S. K."/>
        </authorList>
    </citation>
    <scope>NUCLEOTIDE SEQUENCE</scope>
</reference>
<keyword evidence="2" id="KW-1185">Reference proteome</keyword>
<accession>A0A8J2KDB3</accession>
<organism evidence="1 2">
    <name type="scientific">Allacma fusca</name>
    <dbReference type="NCBI Taxonomy" id="39272"/>
    <lineage>
        <taxon>Eukaryota</taxon>
        <taxon>Metazoa</taxon>
        <taxon>Ecdysozoa</taxon>
        <taxon>Arthropoda</taxon>
        <taxon>Hexapoda</taxon>
        <taxon>Collembola</taxon>
        <taxon>Symphypleona</taxon>
        <taxon>Sminthuridae</taxon>
        <taxon>Allacma</taxon>
    </lineage>
</organism>
<dbReference type="AlphaFoldDB" id="A0A8J2KDB3"/>
<evidence type="ECO:0000313" key="2">
    <source>
        <dbReference type="Proteomes" id="UP000708208"/>
    </source>
</evidence>
<evidence type="ECO:0000313" key="1">
    <source>
        <dbReference type="EMBL" id="CAG7732901.1"/>
    </source>
</evidence>
<sequence length="21" mass="2421">YLNRNKRCLIAYIAGVIFGHV</sequence>
<feature type="non-terminal residue" evidence="1">
    <location>
        <position position="21"/>
    </location>
</feature>
<comment type="caution">
    <text evidence="1">The sequence shown here is derived from an EMBL/GenBank/DDBJ whole genome shotgun (WGS) entry which is preliminary data.</text>
</comment>
<dbReference type="Proteomes" id="UP000708208">
    <property type="component" value="Unassembled WGS sequence"/>
</dbReference>
<name>A0A8J2KDB3_9HEXA</name>
<feature type="non-terminal residue" evidence="1">
    <location>
        <position position="1"/>
    </location>
</feature>
<gene>
    <name evidence="1" type="ORF">AFUS01_LOCUS21382</name>
</gene>